<protein>
    <recommendedName>
        <fullName evidence="1">N-acetyltransferase domain-containing protein</fullName>
    </recommendedName>
</protein>
<feature type="domain" description="N-acetyltransferase" evidence="1">
    <location>
        <begin position="106"/>
        <end position="259"/>
    </location>
</feature>
<accession>A0A8J3W4R1</accession>
<dbReference type="SUPFAM" id="SSF55729">
    <property type="entry name" value="Acyl-CoA N-acyltransferases (Nat)"/>
    <property type="match status" value="1"/>
</dbReference>
<dbReference type="AlphaFoldDB" id="A0A8J3W4R1"/>
<dbReference type="InterPro" id="IPR016181">
    <property type="entry name" value="Acyl_CoA_acyltransferase"/>
</dbReference>
<evidence type="ECO:0000259" key="1">
    <source>
        <dbReference type="PROSITE" id="PS51186"/>
    </source>
</evidence>
<dbReference type="RefSeq" id="WP_203890424.1">
    <property type="nucleotide sequence ID" value="NZ_BOOH01000018.1"/>
</dbReference>
<keyword evidence="3" id="KW-1185">Reference proteome</keyword>
<dbReference type="GO" id="GO:0016747">
    <property type="term" value="F:acyltransferase activity, transferring groups other than amino-acyl groups"/>
    <property type="evidence" value="ECO:0007669"/>
    <property type="project" value="InterPro"/>
</dbReference>
<evidence type="ECO:0000313" key="2">
    <source>
        <dbReference type="EMBL" id="GIH75755.1"/>
    </source>
</evidence>
<dbReference type="Pfam" id="PF00583">
    <property type="entry name" value="Acetyltransf_1"/>
    <property type="match status" value="1"/>
</dbReference>
<evidence type="ECO:0000313" key="3">
    <source>
        <dbReference type="Proteomes" id="UP000616724"/>
    </source>
</evidence>
<dbReference type="PROSITE" id="PS51186">
    <property type="entry name" value="GNAT"/>
    <property type="match status" value="1"/>
</dbReference>
<dbReference type="Gene3D" id="3.40.630.30">
    <property type="match status" value="1"/>
</dbReference>
<comment type="caution">
    <text evidence="2">The sequence shown here is derived from an EMBL/GenBank/DDBJ whole genome shotgun (WGS) entry which is preliminary data.</text>
</comment>
<proteinExistence type="predicted"/>
<gene>
    <name evidence="2" type="ORF">Plo01_21840</name>
</gene>
<dbReference type="InterPro" id="IPR000182">
    <property type="entry name" value="GNAT_dom"/>
</dbReference>
<organism evidence="2 3">
    <name type="scientific">Planobispora longispora</name>
    <dbReference type="NCBI Taxonomy" id="28887"/>
    <lineage>
        <taxon>Bacteria</taxon>
        <taxon>Bacillati</taxon>
        <taxon>Actinomycetota</taxon>
        <taxon>Actinomycetes</taxon>
        <taxon>Streptosporangiales</taxon>
        <taxon>Streptosporangiaceae</taxon>
        <taxon>Planobispora</taxon>
    </lineage>
</organism>
<reference evidence="2 3" key="1">
    <citation type="submission" date="2021-01" db="EMBL/GenBank/DDBJ databases">
        <title>Whole genome shotgun sequence of Planobispora longispora NBRC 13918.</title>
        <authorList>
            <person name="Komaki H."/>
            <person name="Tamura T."/>
        </authorList>
    </citation>
    <scope>NUCLEOTIDE SEQUENCE [LARGE SCALE GENOMIC DNA]</scope>
    <source>
        <strain evidence="2 3">NBRC 13918</strain>
    </source>
</reference>
<dbReference type="EMBL" id="BOOH01000018">
    <property type="protein sequence ID" value="GIH75755.1"/>
    <property type="molecule type" value="Genomic_DNA"/>
</dbReference>
<sequence length="270" mass="29011">MGTPALTPAPARAEGSPLESAKFGLSVERLTVGQDGPLPEVREVREAVLASAADVVIVRYPAECVDWFARLSFEDRTPLFAGSLMYWRLPAGRGRRPGPADGYRTGELRDPAAASALVAEIFADYGNHYAANPLFDRMSALEGYREWAAATAAEGRCLGLWGPGSPGAGAELLGLATVDDGDRTEILLAGVVPAAQGRGLYTHLLGAVEERALGRGSAEVVISTQEHNTRVQRAWTRYGFQPSHAVVTVHAVRNRLMCTEDRRRSAGRED</sequence>
<name>A0A8J3W4R1_9ACTN</name>
<dbReference type="Proteomes" id="UP000616724">
    <property type="component" value="Unassembled WGS sequence"/>
</dbReference>